<dbReference type="PANTHER" id="PTHR37184">
    <property type="entry name" value="CLAVATA3/ESR (CLE)-RELATED PROTEIN 27"/>
    <property type="match status" value="1"/>
</dbReference>
<dbReference type="PANTHER" id="PTHR37184:SF2">
    <property type="entry name" value="CLAVATA3_ESR (CLE)-RELATED PROTEIN 43"/>
    <property type="match status" value="1"/>
</dbReference>
<keyword evidence="2" id="KW-0812">Transmembrane</keyword>
<keyword evidence="2" id="KW-0472">Membrane</keyword>
<accession>A0ABR2PGZ7</accession>
<sequence>MGRWFFCSMRSFYSSVLLLLLIIFVLQIWVFCNCQAEAMRIFPGNGVGNDDNGRRDLFQKYFNGRSFSFNGTGQGFEEGKRRIPSCPDPLHN</sequence>
<dbReference type="EMBL" id="JBBPBN010000060">
    <property type="protein sequence ID" value="KAK8987557.1"/>
    <property type="molecule type" value="Genomic_DNA"/>
</dbReference>
<dbReference type="Proteomes" id="UP001396334">
    <property type="component" value="Unassembled WGS sequence"/>
</dbReference>
<proteinExistence type="predicted"/>
<keyword evidence="4" id="KW-1185">Reference proteome</keyword>
<feature type="transmembrane region" description="Helical" evidence="2">
    <location>
        <begin position="12"/>
        <end position="31"/>
    </location>
</feature>
<evidence type="ECO:0000313" key="4">
    <source>
        <dbReference type="Proteomes" id="UP001396334"/>
    </source>
</evidence>
<gene>
    <name evidence="3" type="ORF">V6N11_027304</name>
</gene>
<evidence type="ECO:0000256" key="1">
    <source>
        <dbReference type="SAM" id="MobiDB-lite"/>
    </source>
</evidence>
<comment type="caution">
    <text evidence="3">The sequence shown here is derived from an EMBL/GenBank/DDBJ whole genome shotgun (WGS) entry which is preliminary data.</text>
</comment>
<name>A0ABR2PGZ7_9ROSI</name>
<evidence type="ECO:0000313" key="3">
    <source>
        <dbReference type="EMBL" id="KAK8987557.1"/>
    </source>
</evidence>
<reference evidence="3 4" key="1">
    <citation type="journal article" date="2024" name="G3 (Bethesda)">
        <title>Genome assembly of Hibiscus sabdariffa L. provides insights into metabolisms of medicinal natural products.</title>
        <authorList>
            <person name="Kim T."/>
        </authorList>
    </citation>
    <scope>NUCLEOTIDE SEQUENCE [LARGE SCALE GENOMIC DNA]</scope>
    <source>
        <strain evidence="3">TK-2024</strain>
        <tissue evidence="3">Old leaves</tissue>
    </source>
</reference>
<protein>
    <submittedName>
        <fullName evidence="3">Uncharacterized protein</fullName>
    </submittedName>
</protein>
<feature type="region of interest" description="Disordered" evidence="1">
    <location>
        <begin position="72"/>
        <end position="92"/>
    </location>
</feature>
<organism evidence="3 4">
    <name type="scientific">Hibiscus sabdariffa</name>
    <name type="common">roselle</name>
    <dbReference type="NCBI Taxonomy" id="183260"/>
    <lineage>
        <taxon>Eukaryota</taxon>
        <taxon>Viridiplantae</taxon>
        <taxon>Streptophyta</taxon>
        <taxon>Embryophyta</taxon>
        <taxon>Tracheophyta</taxon>
        <taxon>Spermatophyta</taxon>
        <taxon>Magnoliopsida</taxon>
        <taxon>eudicotyledons</taxon>
        <taxon>Gunneridae</taxon>
        <taxon>Pentapetalae</taxon>
        <taxon>rosids</taxon>
        <taxon>malvids</taxon>
        <taxon>Malvales</taxon>
        <taxon>Malvaceae</taxon>
        <taxon>Malvoideae</taxon>
        <taxon>Hibiscus</taxon>
    </lineage>
</organism>
<evidence type="ECO:0000256" key="2">
    <source>
        <dbReference type="SAM" id="Phobius"/>
    </source>
</evidence>
<keyword evidence="2" id="KW-1133">Transmembrane helix</keyword>
<dbReference type="InterPro" id="IPR040274">
    <property type="entry name" value="CLE27/CLE43"/>
</dbReference>